<sequence length="139" mass="16200">MKEFKLENEPKIVSGFKTPEHYFDNFSAKVFDKINEEEKEVKVIPFYRRKKTFTWLAAAMVVSALIIPIVNNYNATSNELDETTLENYLSYQSNLNQYDLIQTLDTKDIQELNNNVALENETLEDILSSNPNIERLITE</sequence>
<dbReference type="OrthoDB" id="981524at2"/>
<evidence type="ECO:0000313" key="3">
    <source>
        <dbReference type="Proteomes" id="UP000028715"/>
    </source>
</evidence>
<dbReference type="Proteomes" id="UP000028715">
    <property type="component" value="Unassembled WGS sequence"/>
</dbReference>
<protein>
    <submittedName>
        <fullName evidence="2">Uncharacterized protein</fullName>
    </submittedName>
</protein>
<name>A0A085ZLR4_9FLAO</name>
<proteinExistence type="predicted"/>
<keyword evidence="1" id="KW-1133">Transmembrane helix</keyword>
<keyword evidence="1" id="KW-0812">Transmembrane</keyword>
<evidence type="ECO:0000313" key="2">
    <source>
        <dbReference type="EMBL" id="KFF05378.1"/>
    </source>
</evidence>
<dbReference type="STRING" id="362418.IW19_07485"/>
<dbReference type="eggNOG" id="ENOG5033BH4">
    <property type="taxonomic scope" value="Bacteria"/>
</dbReference>
<dbReference type="EMBL" id="JPRL01000001">
    <property type="protein sequence ID" value="KFF05378.1"/>
    <property type="molecule type" value="Genomic_DNA"/>
</dbReference>
<keyword evidence="3" id="KW-1185">Reference proteome</keyword>
<comment type="caution">
    <text evidence="2">The sequence shown here is derived from an EMBL/GenBank/DDBJ whole genome shotgun (WGS) entry which is preliminary data.</text>
</comment>
<accession>A0A085ZLR4</accession>
<organism evidence="2 3">
    <name type="scientific">Flavobacterium reichenbachii</name>
    <dbReference type="NCBI Taxonomy" id="362418"/>
    <lineage>
        <taxon>Bacteria</taxon>
        <taxon>Pseudomonadati</taxon>
        <taxon>Bacteroidota</taxon>
        <taxon>Flavobacteriia</taxon>
        <taxon>Flavobacteriales</taxon>
        <taxon>Flavobacteriaceae</taxon>
        <taxon>Flavobacterium</taxon>
    </lineage>
</organism>
<reference evidence="2 3" key="1">
    <citation type="submission" date="2014-07" db="EMBL/GenBank/DDBJ databases">
        <title>Genome of Flavobacterium reichenbachii LMG 25512.</title>
        <authorList>
            <person name="Stropko S.J."/>
            <person name="Pipes S.E."/>
            <person name="Newman J.D."/>
        </authorList>
    </citation>
    <scope>NUCLEOTIDE SEQUENCE [LARGE SCALE GENOMIC DNA]</scope>
    <source>
        <strain evidence="2 3">LMG 25512</strain>
    </source>
</reference>
<keyword evidence="1" id="KW-0472">Membrane</keyword>
<evidence type="ECO:0000256" key="1">
    <source>
        <dbReference type="SAM" id="Phobius"/>
    </source>
</evidence>
<gene>
    <name evidence="2" type="ORF">IW19_07485</name>
</gene>
<dbReference type="AlphaFoldDB" id="A0A085ZLR4"/>
<dbReference type="RefSeq" id="WP_035682717.1">
    <property type="nucleotide sequence ID" value="NZ_JPRL01000001.1"/>
</dbReference>
<feature type="transmembrane region" description="Helical" evidence="1">
    <location>
        <begin position="52"/>
        <end position="70"/>
    </location>
</feature>